<comment type="caution">
    <text evidence="1">The sequence shown here is derived from an EMBL/GenBank/DDBJ whole genome shotgun (WGS) entry which is preliminary data.</text>
</comment>
<organism evidence="1 2">
    <name type="scientific">candidate division WWE3 bacterium GW2011_GWC2_41_23</name>
    <dbReference type="NCBI Taxonomy" id="1619123"/>
    <lineage>
        <taxon>Bacteria</taxon>
        <taxon>Katanobacteria</taxon>
    </lineage>
</organism>
<gene>
    <name evidence="1" type="ORF">UU55_C0001G0035</name>
</gene>
<reference evidence="1 2" key="1">
    <citation type="journal article" date="2015" name="Nature">
        <title>rRNA introns, odd ribosomes, and small enigmatic genomes across a large radiation of phyla.</title>
        <authorList>
            <person name="Brown C.T."/>
            <person name="Hug L.A."/>
            <person name="Thomas B.C."/>
            <person name="Sharon I."/>
            <person name="Castelle C.J."/>
            <person name="Singh A."/>
            <person name="Wilkins M.J."/>
            <person name="Williams K.H."/>
            <person name="Banfield J.F."/>
        </authorList>
    </citation>
    <scope>NUCLEOTIDE SEQUENCE [LARGE SCALE GENOMIC DNA]</scope>
</reference>
<sequence>MPDTMIFITQAIRMVLKEEGPMERSALTDRVIKEMQLEDLVGYTDSTLDGIIVTKGVLFDGEGKLYIRNK</sequence>
<dbReference type="Proteomes" id="UP000033947">
    <property type="component" value="Unassembled WGS sequence"/>
</dbReference>
<evidence type="ECO:0000313" key="1">
    <source>
        <dbReference type="EMBL" id="KKS03574.1"/>
    </source>
</evidence>
<proteinExistence type="predicted"/>
<evidence type="ECO:0000313" key="2">
    <source>
        <dbReference type="Proteomes" id="UP000033947"/>
    </source>
</evidence>
<dbReference type="EMBL" id="LCBB01000001">
    <property type="protein sequence ID" value="KKS03574.1"/>
    <property type="molecule type" value="Genomic_DNA"/>
</dbReference>
<accession>A0A0G0VRR5</accession>
<protein>
    <submittedName>
        <fullName evidence="1">Uncharacterized protein</fullName>
    </submittedName>
</protein>
<name>A0A0G0VRR5_UNCKA</name>
<dbReference type="AlphaFoldDB" id="A0A0G0VRR5"/>